<dbReference type="Gramene" id="Solyc07g026860.3.1">
    <property type="protein sequence ID" value="Solyc07g026860.3.1"/>
    <property type="gene ID" value="Solyc07g026860.3"/>
</dbReference>
<feature type="region of interest" description="Disordered" evidence="1">
    <location>
        <begin position="1"/>
        <end position="25"/>
    </location>
</feature>
<evidence type="ECO:0000313" key="2">
    <source>
        <dbReference type="EnsemblPlants" id="Solyc07g026860.3.1"/>
    </source>
</evidence>
<dbReference type="InterPro" id="IPR004242">
    <property type="entry name" value="Transposase_21"/>
</dbReference>
<name>A0A3Q7H731_SOLLC</name>
<keyword evidence="3" id="KW-1185">Reference proteome</keyword>
<dbReference type="PANTHER" id="PTHR33499:SF35">
    <property type="entry name" value="TRANSPOSASE MUDR PLANT DOMAIN-CONTAINING PROTEIN"/>
    <property type="match status" value="1"/>
</dbReference>
<dbReference type="PANTHER" id="PTHR33499">
    <property type="entry name" value="OS12G0282400 PROTEIN-RELATED"/>
    <property type="match status" value="1"/>
</dbReference>
<accession>A0A3Q7H731</accession>
<evidence type="ECO:0000313" key="3">
    <source>
        <dbReference type="Proteomes" id="UP000004994"/>
    </source>
</evidence>
<protein>
    <submittedName>
        <fullName evidence="2">Uncharacterized protein</fullName>
    </submittedName>
</protein>
<reference evidence="2" key="1">
    <citation type="journal article" date="2012" name="Nature">
        <title>The tomato genome sequence provides insights into fleshy fruit evolution.</title>
        <authorList>
            <consortium name="Tomato Genome Consortium"/>
        </authorList>
    </citation>
    <scope>NUCLEOTIDE SEQUENCE [LARGE SCALE GENOMIC DNA]</scope>
    <source>
        <strain evidence="2">cv. Heinz 1706</strain>
    </source>
</reference>
<proteinExistence type="predicted"/>
<feature type="compositionally biased region" description="Acidic residues" evidence="1">
    <location>
        <begin position="15"/>
        <end position="25"/>
    </location>
</feature>
<organism evidence="2">
    <name type="scientific">Solanum lycopersicum</name>
    <name type="common">Tomato</name>
    <name type="synonym">Lycopersicon esculentum</name>
    <dbReference type="NCBI Taxonomy" id="4081"/>
    <lineage>
        <taxon>Eukaryota</taxon>
        <taxon>Viridiplantae</taxon>
        <taxon>Streptophyta</taxon>
        <taxon>Embryophyta</taxon>
        <taxon>Tracheophyta</taxon>
        <taxon>Spermatophyta</taxon>
        <taxon>Magnoliopsida</taxon>
        <taxon>eudicotyledons</taxon>
        <taxon>Gunneridae</taxon>
        <taxon>Pentapetalae</taxon>
        <taxon>asterids</taxon>
        <taxon>lamiids</taxon>
        <taxon>Solanales</taxon>
        <taxon>Solanaceae</taxon>
        <taxon>Solanoideae</taxon>
        <taxon>Solaneae</taxon>
        <taxon>Solanum</taxon>
        <taxon>Solanum subgen. Lycopersicon</taxon>
    </lineage>
</organism>
<dbReference type="EnsemblPlants" id="Solyc07g026860.3.1">
    <property type="protein sequence ID" value="Solyc07g026860.3.1"/>
    <property type="gene ID" value="Solyc07g026860.3"/>
</dbReference>
<dbReference type="PaxDb" id="4081-Solyc07g026860.2.1"/>
<dbReference type="Pfam" id="PF02992">
    <property type="entry name" value="Transposase_21"/>
    <property type="match status" value="1"/>
</dbReference>
<dbReference type="Proteomes" id="UP000004994">
    <property type="component" value="Chromosome 7"/>
</dbReference>
<dbReference type="AlphaFoldDB" id="A0A3Q7H731"/>
<sequence>MSGEEQSNLKKIDDNDIEEDDGEDEIDGFLRDLHPDFNGDNINNSGDDFLEEEPNYEAKKFYTLLKDLDLPLYGSAKMTYCWTEQTCRIHTLRQRRRYLPLNHKWRNDKASFDNTIEHRLPPEMLSGDDILDQVAGLYKYDDSKRVEDLLSLSHGPMPYVTRFKVHIVNGYRFHVKEYDQYLKTPNSGVVVVGETGEEPNHMNYYGEVAEVDMNPSKTLKYEMGQVSKIPKHELIQPGALAKGLGQVHDRNMCPLRVHSQMDIEEHKLEHMWAVVTGGKDGNLPNMATIFFETRKTGNELVEPETNEKYAEIQELVQFEPSLTNIDAVERCFGPQCKSYAVGFGGGITTKDLKGGITSKAVFWKN</sequence>
<reference evidence="2" key="2">
    <citation type="submission" date="2019-01" db="UniProtKB">
        <authorList>
            <consortium name="EnsemblPlants"/>
        </authorList>
    </citation>
    <scope>IDENTIFICATION</scope>
    <source>
        <strain evidence="2">cv. Heinz 1706</strain>
    </source>
</reference>
<dbReference type="InParanoid" id="A0A3Q7H731"/>
<evidence type="ECO:0000256" key="1">
    <source>
        <dbReference type="SAM" id="MobiDB-lite"/>
    </source>
</evidence>